<protein>
    <submittedName>
        <fullName evidence="14">Neuropeptide SIFamide receptor-like</fullName>
    </submittedName>
</protein>
<evidence type="ECO:0000313" key="13">
    <source>
        <dbReference type="Proteomes" id="UP000694844"/>
    </source>
</evidence>
<dbReference type="PROSITE" id="PS50262">
    <property type="entry name" value="G_PROTEIN_RECEP_F1_2"/>
    <property type="match status" value="1"/>
</dbReference>
<reference evidence="14" key="1">
    <citation type="submission" date="2025-08" db="UniProtKB">
        <authorList>
            <consortium name="RefSeq"/>
        </authorList>
    </citation>
    <scope>IDENTIFICATION</scope>
    <source>
        <tissue evidence="14">Whole sample</tissue>
    </source>
</reference>
<evidence type="ECO:0000256" key="4">
    <source>
        <dbReference type="ARBA" id="ARBA00022692"/>
    </source>
</evidence>
<dbReference type="KEGG" id="cvn:111122142"/>
<keyword evidence="5 11" id="KW-1133">Transmembrane helix</keyword>
<dbReference type="PANTHER" id="PTHR24241:SF76">
    <property type="entry name" value="NEUROPEPTIDE SIFAMIDE RECEPTOR"/>
    <property type="match status" value="1"/>
</dbReference>
<evidence type="ECO:0000256" key="5">
    <source>
        <dbReference type="ARBA" id="ARBA00022989"/>
    </source>
</evidence>
<feature type="domain" description="G-protein coupled receptors family 1 profile" evidence="12">
    <location>
        <begin position="1"/>
        <end position="256"/>
    </location>
</feature>
<name>A0A8B8CUT0_CRAVI</name>
<keyword evidence="13" id="KW-1185">Reference proteome</keyword>
<evidence type="ECO:0000256" key="8">
    <source>
        <dbReference type="ARBA" id="ARBA00023170"/>
    </source>
</evidence>
<dbReference type="SMART" id="SM01381">
    <property type="entry name" value="7TM_GPCR_Srsx"/>
    <property type="match status" value="1"/>
</dbReference>
<sequence>MVVTVVFRNRAMRTVTNCFIVNLAVADILVAVFNLPITLLSNLYLGWPFGPVLCKVTPYLQGVSVCASVNTLAVIAIDRYFAICSPLKYKLDSIKLRRIIICIWITSCVIIIPWAVFYIQQDYKYTESITLNICYEQWPSEMAKNGYFLGVIFLCCYTIPLILICICYLGICIKVWNREQLGASNSGNNVIQRSKVKVVKMLAVVVFLFAFSWLPLYIVKMLIAFHDTNDIVLTDTLTPLAQWLGSSNSGVNPIIYCSFSRKFRNGFRKLLCPGILGSKTNGQMRRTNTPKGVVNESSMNIRSYTFV</sequence>
<keyword evidence="7 11" id="KW-0472">Membrane</keyword>
<evidence type="ECO:0000256" key="1">
    <source>
        <dbReference type="ARBA" id="ARBA00004651"/>
    </source>
</evidence>
<dbReference type="PRINTS" id="PR00237">
    <property type="entry name" value="GPCRRHODOPSN"/>
</dbReference>
<dbReference type="OrthoDB" id="5975505at2759"/>
<feature type="transmembrane region" description="Helical" evidence="11">
    <location>
        <begin position="99"/>
        <end position="119"/>
    </location>
</feature>
<organism evidence="13 14">
    <name type="scientific">Crassostrea virginica</name>
    <name type="common">Eastern oyster</name>
    <dbReference type="NCBI Taxonomy" id="6565"/>
    <lineage>
        <taxon>Eukaryota</taxon>
        <taxon>Metazoa</taxon>
        <taxon>Spiralia</taxon>
        <taxon>Lophotrochozoa</taxon>
        <taxon>Mollusca</taxon>
        <taxon>Bivalvia</taxon>
        <taxon>Autobranchia</taxon>
        <taxon>Pteriomorphia</taxon>
        <taxon>Ostreida</taxon>
        <taxon>Ostreoidea</taxon>
        <taxon>Ostreidae</taxon>
        <taxon>Crassostrea</taxon>
    </lineage>
</organism>
<dbReference type="InterPro" id="IPR000611">
    <property type="entry name" value="NPY_rcpt"/>
</dbReference>
<accession>A0A8B8CUT0</accession>
<dbReference type="FunFam" id="1.20.1070.10:FF:000291">
    <property type="entry name" value="Predicted protein"/>
    <property type="match status" value="1"/>
</dbReference>
<dbReference type="GeneID" id="111122142"/>
<dbReference type="SUPFAM" id="SSF81321">
    <property type="entry name" value="Family A G protein-coupled receptor-like"/>
    <property type="match status" value="1"/>
</dbReference>
<comment type="subcellular location">
    <subcellularLocation>
        <location evidence="1">Cell membrane</location>
        <topology evidence="1">Multi-pass membrane protein</topology>
    </subcellularLocation>
</comment>
<dbReference type="PANTHER" id="PTHR24241">
    <property type="entry name" value="NEUROPEPTIDE RECEPTOR-RELATED G-PROTEIN COUPLED RECEPTOR"/>
    <property type="match status" value="1"/>
</dbReference>
<evidence type="ECO:0000256" key="3">
    <source>
        <dbReference type="ARBA" id="ARBA00022475"/>
    </source>
</evidence>
<proteinExistence type="inferred from homology"/>
<keyword evidence="9 10" id="KW-0807">Transducer</keyword>
<keyword evidence="6 10" id="KW-0297">G-protein coupled receptor</keyword>
<evidence type="ECO:0000256" key="11">
    <source>
        <dbReference type="SAM" id="Phobius"/>
    </source>
</evidence>
<dbReference type="RefSeq" id="XP_022319435.1">
    <property type="nucleotide sequence ID" value="XM_022463727.1"/>
</dbReference>
<keyword evidence="4 10" id="KW-0812">Transmembrane</keyword>
<evidence type="ECO:0000256" key="9">
    <source>
        <dbReference type="ARBA" id="ARBA00023224"/>
    </source>
</evidence>
<feature type="transmembrane region" description="Helical" evidence="11">
    <location>
        <begin position="59"/>
        <end position="78"/>
    </location>
</feature>
<feature type="transmembrane region" description="Helical" evidence="11">
    <location>
        <begin position="147"/>
        <end position="171"/>
    </location>
</feature>
<keyword evidence="8 10" id="KW-0675">Receptor</keyword>
<feature type="transmembrane region" description="Helical" evidence="11">
    <location>
        <begin position="201"/>
        <end position="220"/>
    </location>
</feature>
<gene>
    <name evidence="14" type="primary">LOC111122142</name>
</gene>
<dbReference type="AlphaFoldDB" id="A0A8B8CUT0"/>
<dbReference type="CDD" id="cd14993">
    <property type="entry name" value="7tmA_CCKR-like"/>
    <property type="match status" value="1"/>
</dbReference>
<comment type="similarity">
    <text evidence="2 10">Belongs to the G-protein coupled receptor 1 family.</text>
</comment>
<keyword evidence="3" id="KW-1003">Cell membrane</keyword>
<evidence type="ECO:0000256" key="7">
    <source>
        <dbReference type="ARBA" id="ARBA00023136"/>
    </source>
</evidence>
<dbReference type="Gene3D" id="1.20.1070.10">
    <property type="entry name" value="Rhodopsin 7-helix transmembrane proteins"/>
    <property type="match status" value="1"/>
</dbReference>
<dbReference type="PRINTS" id="PR01012">
    <property type="entry name" value="NRPEPTIDEYR"/>
</dbReference>
<dbReference type="Pfam" id="PF00001">
    <property type="entry name" value="7tm_1"/>
    <property type="match status" value="1"/>
</dbReference>
<dbReference type="GO" id="GO:0004983">
    <property type="term" value="F:neuropeptide Y receptor activity"/>
    <property type="evidence" value="ECO:0007669"/>
    <property type="project" value="InterPro"/>
</dbReference>
<evidence type="ECO:0000256" key="2">
    <source>
        <dbReference type="ARBA" id="ARBA00010663"/>
    </source>
</evidence>
<evidence type="ECO:0000259" key="12">
    <source>
        <dbReference type="PROSITE" id="PS50262"/>
    </source>
</evidence>
<feature type="transmembrane region" description="Helical" evidence="11">
    <location>
        <begin position="18"/>
        <end position="39"/>
    </location>
</feature>
<dbReference type="GO" id="GO:0032870">
    <property type="term" value="P:cellular response to hormone stimulus"/>
    <property type="evidence" value="ECO:0007669"/>
    <property type="project" value="TreeGrafter"/>
</dbReference>
<evidence type="ECO:0000313" key="14">
    <source>
        <dbReference type="RefSeq" id="XP_022319435.1"/>
    </source>
</evidence>
<dbReference type="InterPro" id="IPR000276">
    <property type="entry name" value="GPCR_Rhodpsn"/>
</dbReference>
<dbReference type="PROSITE" id="PS00237">
    <property type="entry name" value="G_PROTEIN_RECEP_F1_1"/>
    <property type="match status" value="1"/>
</dbReference>
<evidence type="ECO:0000256" key="6">
    <source>
        <dbReference type="ARBA" id="ARBA00023040"/>
    </source>
</evidence>
<dbReference type="GO" id="GO:0042277">
    <property type="term" value="F:peptide binding"/>
    <property type="evidence" value="ECO:0007669"/>
    <property type="project" value="TreeGrafter"/>
</dbReference>
<dbReference type="InterPro" id="IPR017452">
    <property type="entry name" value="GPCR_Rhodpsn_7TM"/>
</dbReference>
<dbReference type="Proteomes" id="UP000694844">
    <property type="component" value="Chromosome 2"/>
</dbReference>
<evidence type="ECO:0000256" key="10">
    <source>
        <dbReference type="RuleBase" id="RU000688"/>
    </source>
</evidence>
<feature type="transmembrane region" description="Helical" evidence="11">
    <location>
        <begin position="240"/>
        <end position="259"/>
    </location>
</feature>
<dbReference type="GO" id="GO:0005886">
    <property type="term" value="C:plasma membrane"/>
    <property type="evidence" value="ECO:0007669"/>
    <property type="project" value="UniProtKB-SubCell"/>
</dbReference>